<organism evidence="2 3">
    <name type="scientific">Pisolithus tinctorius Marx 270</name>
    <dbReference type="NCBI Taxonomy" id="870435"/>
    <lineage>
        <taxon>Eukaryota</taxon>
        <taxon>Fungi</taxon>
        <taxon>Dikarya</taxon>
        <taxon>Basidiomycota</taxon>
        <taxon>Agaricomycotina</taxon>
        <taxon>Agaricomycetes</taxon>
        <taxon>Agaricomycetidae</taxon>
        <taxon>Boletales</taxon>
        <taxon>Sclerodermatineae</taxon>
        <taxon>Pisolithaceae</taxon>
        <taxon>Pisolithus</taxon>
    </lineage>
</organism>
<dbReference type="HOGENOM" id="CLU_2819606_0_0_1"/>
<reference evidence="2 3" key="1">
    <citation type="submission" date="2014-04" db="EMBL/GenBank/DDBJ databases">
        <authorList>
            <consortium name="DOE Joint Genome Institute"/>
            <person name="Kuo A."/>
            <person name="Kohler A."/>
            <person name="Costa M.D."/>
            <person name="Nagy L.G."/>
            <person name="Floudas D."/>
            <person name="Copeland A."/>
            <person name="Barry K.W."/>
            <person name="Cichocki N."/>
            <person name="Veneault-Fourrey C."/>
            <person name="LaButti K."/>
            <person name="Lindquist E.A."/>
            <person name="Lipzen A."/>
            <person name="Lundell T."/>
            <person name="Morin E."/>
            <person name="Murat C."/>
            <person name="Sun H."/>
            <person name="Tunlid A."/>
            <person name="Henrissat B."/>
            <person name="Grigoriev I.V."/>
            <person name="Hibbett D.S."/>
            <person name="Martin F."/>
            <person name="Nordberg H.P."/>
            <person name="Cantor M.N."/>
            <person name="Hua S.X."/>
        </authorList>
    </citation>
    <scope>NUCLEOTIDE SEQUENCE [LARGE SCALE GENOMIC DNA]</scope>
    <source>
        <strain evidence="2 3">Marx 270</strain>
    </source>
</reference>
<feature type="non-terminal residue" evidence="2">
    <location>
        <position position="67"/>
    </location>
</feature>
<gene>
    <name evidence="2" type="ORF">M404DRAFT_996472</name>
</gene>
<reference evidence="3" key="2">
    <citation type="submission" date="2015-01" db="EMBL/GenBank/DDBJ databases">
        <title>Evolutionary Origins and Diversification of the Mycorrhizal Mutualists.</title>
        <authorList>
            <consortium name="DOE Joint Genome Institute"/>
            <consortium name="Mycorrhizal Genomics Consortium"/>
            <person name="Kohler A."/>
            <person name="Kuo A."/>
            <person name="Nagy L.G."/>
            <person name="Floudas D."/>
            <person name="Copeland A."/>
            <person name="Barry K.W."/>
            <person name="Cichocki N."/>
            <person name="Veneault-Fourrey C."/>
            <person name="LaButti K."/>
            <person name="Lindquist E.A."/>
            <person name="Lipzen A."/>
            <person name="Lundell T."/>
            <person name="Morin E."/>
            <person name="Murat C."/>
            <person name="Riley R."/>
            <person name="Ohm R."/>
            <person name="Sun H."/>
            <person name="Tunlid A."/>
            <person name="Henrissat B."/>
            <person name="Grigoriev I.V."/>
            <person name="Hibbett D.S."/>
            <person name="Martin F."/>
        </authorList>
    </citation>
    <scope>NUCLEOTIDE SEQUENCE [LARGE SCALE GENOMIC DNA]</scope>
    <source>
        <strain evidence="3">Marx 270</strain>
    </source>
</reference>
<evidence type="ECO:0000313" key="3">
    <source>
        <dbReference type="Proteomes" id="UP000054217"/>
    </source>
</evidence>
<protein>
    <submittedName>
        <fullName evidence="2">Uncharacterized protein</fullName>
    </submittedName>
</protein>
<dbReference type="Proteomes" id="UP000054217">
    <property type="component" value="Unassembled WGS sequence"/>
</dbReference>
<accession>A0A0C3P842</accession>
<dbReference type="AlphaFoldDB" id="A0A0C3P842"/>
<name>A0A0C3P842_PISTI</name>
<sequence length="67" mass="7523">MATLELITPRDHRGQTGSTELFESEIETSQLDDVQANNPAWRSLNGNTRNDKHAPTACPTRQVPEYI</sequence>
<feature type="region of interest" description="Disordered" evidence="1">
    <location>
        <begin position="42"/>
        <end position="67"/>
    </location>
</feature>
<keyword evidence="3" id="KW-1185">Reference proteome</keyword>
<evidence type="ECO:0000313" key="2">
    <source>
        <dbReference type="EMBL" id="KIO09640.1"/>
    </source>
</evidence>
<evidence type="ECO:0000256" key="1">
    <source>
        <dbReference type="SAM" id="MobiDB-lite"/>
    </source>
</evidence>
<dbReference type="EMBL" id="KN831954">
    <property type="protein sequence ID" value="KIO09640.1"/>
    <property type="molecule type" value="Genomic_DNA"/>
</dbReference>
<proteinExistence type="predicted"/>
<dbReference type="InParanoid" id="A0A0C3P842"/>